<dbReference type="InterPro" id="IPR002060">
    <property type="entry name" value="Squ/phyt_synthse"/>
</dbReference>
<organism evidence="2 3">
    <name type="scientific">Natronoarchaeum mannanilyticum</name>
    <dbReference type="NCBI Taxonomy" id="926360"/>
    <lineage>
        <taxon>Archaea</taxon>
        <taxon>Methanobacteriati</taxon>
        <taxon>Methanobacteriota</taxon>
        <taxon>Stenosarchaea group</taxon>
        <taxon>Halobacteria</taxon>
        <taxon>Halobacteriales</taxon>
        <taxon>Natronoarchaeaceae</taxon>
    </lineage>
</organism>
<proteinExistence type="predicted"/>
<dbReference type="Gene3D" id="1.10.600.10">
    <property type="entry name" value="Farnesyl Diphosphate Synthase"/>
    <property type="match status" value="1"/>
</dbReference>
<keyword evidence="3" id="KW-1185">Reference proteome</keyword>
<evidence type="ECO:0000313" key="2">
    <source>
        <dbReference type="EMBL" id="GAA0680035.1"/>
    </source>
</evidence>
<dbReference type="EMBL" id="BAAADV010000007">
    <property type="protein sequence ID" value="GAA0680035.1"/>
    <property type="molecule type" value="Genomic_DNA"/>
</dbReference>
<comment type="caution">
    <text evidence="2">The sequence shown here is derived from an EMBL/GenBank/DDBJ whole genome shotgun (WGS) entry which is preliminary data.</text>
</comment>
<dbReference type="RefSeq" id="WP_343774998.1">
    <property type="nucleotide sequence ID" value="NZ_BAAADV010000007.1"/>
</dbReference>
<dbReference type="SFLD" id="SFLDS00005">
    <property type="entry name" value="Isoprenoid_Synthase_Type_I"/>
    <property type="match status" value="1"/>
</dbReference>
<dbReference type="Pfam" id="PF00494">
    <property type="entry name" value="SQS_PSY"/>
    <property type="match status" value="1"/>
</dbReference>
<accession>A0AAV3TE09</accession>
<dbReference type="PANTHER" id="PTHR11626:SF2">
    <property type="entry name" value="SQUALENE SYNTHASE"/>
    <property type="match status" value="1"/>
</dbReference>
<dbReference type="AlphaFoldDB" id="A0AAV3TE09"/>
<dbReference type="GO" id="GO:0045338">
    <property type="term" value="P:farnesyl diphosphate metabolic process"/>
    <property type="evidence" value="ECO:0007669"/>
    <property type="project" value="InterPro"/>
</dbReference>
<dbReference type="SFLD" id="SFLDG01018">
    <property type="entry name" value="Squalene/Phytoene_Synthase_Lik"/>
    <property type="match status" value="1"/>
</dbReference>
<reference evidence="2 3" key="1">
    <citation type="journal article" date="2019" name="Int. J. Syst. Evol. Microbiol.">
        <title>The Global Catalogue of Microorganisms (GCM) 10K type strain sequencing project: providing services to taxonomists for standard genome sequencing and annotation.</title>
        <authorList>
            <consortium name="The Broad Institute Genomics Platform"/>
            <consortium name="The Broad Institute Genome Sequencing Center for Infectious Disease"/>
            <person name="Wu L."/>
            <person name="Ma J."/>
        </authorList>
    </citation>
    <scope>NUCLEOTIDE SEQUENCE [LARGE SCALE GENOMIC DNA]</scope>
    <source>
        <strain evidence="2 3">JCM 16328</strain>
    </source>
</reference>
<dbReference type="InterPro" id="IPR008949">
    <property type="entry name" value="Isoprenoid_synthase_dom_sf"/>
</dbReference>
<dbReference type="InterPro" id="IPR044844">
    <property type="entry name" value="Trans_IPPS_euk-type"/>
</dbReference>
<dbReference type="PANTHER" id="PTHR11626">
    <property type="entry name" value="FARNESYL-DIPHOSPHATE FARNESYLTRANSFERASE"/>
    <property type="match status" value="1"/>
</dbReference>
<dbReference type="SUPFAM" id="SSF48576">
    <property type="entry name" value="Terpenoid synthases"/>
    <property type="match status" value="2"/>
</dbReference>
<gene>
    <name evidence="2" type="ORF">GCM10009020_30940</name>
</gene>
<feature type="region of interest" description="Disordered" evidence="1">
    <location>
        <begin position="86"/>
        <end position="117"/>
    </location>
</feature>
<evidence type="ECO:0000256" key="1">
    <source>
        <dbReference type="SAM" id="MobiDB-lite"/>
    </source>
</evidence>
<protein>
    <submittedName>
        <fullName evidence="2">Phytoene/squalene synthase family protein</fullName>
    </submittedName>
</protein>
<dbReference type="Proteomes" id="UP001500420">
    <property type="component" value="Unassembled WGS sequence"/>
</dbReference>
<dbReference type="GO" id="GO:0051996">
    <property type="term" value="F:squalene synthase [NAD(P)H] activity"/>
    <property type="evidence" value="ECO:0007669"/>
    <property type="project" value="InterPro"/>
</dbReference>
<sequence>MADAQMEATFDEDLAWCFDAVSDVSRTFAITIDALEEPMASRICVGYLLCRVADTVEDAGHIPPDVQRELLQQYDEALSGERALETTADGGSVDVEGGAAAGSVDPDATPHRSVTLPDDAPIHRFRRNVDEWIPEDPGEDADDWRVVAAAPRIVRTYESLPPADREAIRGPVRELVGGMAEFVDRYADDGGLRIGTVDELEEYCWYAAGTVGDLVTNLLARGVDSEREDVLEANARSFALLLQLVNVAKDVTDDYREENNVYLPEAWLSEAGVEQDAVTDSRNVGPVASVVERVTDRASGYLDDAQVYLEALPEHRGNTLAAWAIPYLLAVGTIRELRERPEDVLREDGVKVPKSEVLTLIAQFERGVEKAALEDLREQMEQAPLHHH</sequence>
<name>A0AAV3TE09_9EURY</name>
<evidence type="ECO:0000313" key="3">
    <source>
        <dbReference type="Proteomes" id="UP001500420"/>
    </source>
</evidence>